<organism evidence="1">
    <name type="scientific">Ralstonia solanacearum</name>
    <name type="common">Pseudomonas solanacearum</name>
    <dbReference type="NCBI Taxonomy" id="305"/>
    <lineage>
        <taxon>Bacteria</taxon>
        <taxon>Pseudomonadati</taxon>
        <taxon>Pseudomonadota</taxon>
        <taxon>Betaproteobacteria</taxon>
        <taxon>Burkholderiales</taxon>
        <taxon>Burkholderiaceae</taxon>
        <taxon>Ralstonia</taxon>
        <taxon>Ralstonia solanacearum species complex</taxon>
    </lineage>
</organism>
<evidence type="ECO:0000313" key="1">
    <source>
        <dbReference type="EMBL" id="UZF16112.1"/>
    </source>
</evidence>
<sequence>MEYENNDLQREFDEIARRLDLKIETQFVPFSISRNADAKHKSLNWKVTLSSIRNKMTFDYSKGVGHLPYPSELQLSKHQRVVVNQAIDTAVETGVARKIARGAMAFTFMPGKEEFPTPTLQEVLYALTEDTLVMHYLTYEEWAADFGYDPDSRKGEKVYEECRLQASKLSDVLGGPDKIENLRGILQELDQQPSVATPRKPSI</sequence>
<proteinExistence type="predicted"/>
<accession>A0ABY6NFX3</accession>
<protein>
    <submittedName>
        <fullName evidence="1">Uncharacterized protein</fullName>
    </submittedName>
</protein>
<gene>
    <name evidence="1" type="ORF">LH706_06635</name>
</gene>
<name>A0ABY6NFX3_RALSL</name>
<dbReference type="EMBL" id="CP085043">
    <property type="protein sequence ID" value="UZF16112.1"/>
    <property type="molecule type" value="Genomic_DNA"/>
</dbReference>
<reference evidence="1" key="1">
    <citation type="submission" date="2021-10" db="EMBL/GenBank/DDBJ databases">
        <title>Complete genome sequences of five Ralstonia solancearum strains isolated from sunflower.</title>
        <authorList>
            <person name="She X."/>
            <person name="He Z."/>
        </authorList>
    </citation>
    <scope>NUCLEOTIDE SEQUENCE</scope>
    <source>
        <strain evidence="1">RS638</strain>
    </source>
</reference>